<gene>
    <name evidence="2" type="ORF">WMY93_018096</name>
</gene>
<sequence>MDYPCDRPQFVRMGGASPAPQGTVLSPVLFTTDFQHNSEACRMQRFSDDTIIEACIKEDKEVEYRQLLQDFVTWYGEQVEEVTSSKYLGVVLDNKLDWNENTLIHKVSDQDVLPAKVGLCEHLHKASQYVLSDGLLYAVVCWCSTSTKAGSVVRLKLAPGEDLAEQQTLSRFRAIMDKVSHPLNETFTQRRSMFSSSVPPRTDSENPLYIEPPDYKRHSPDTRALGFR</sequence>
<dbReference type="AlphaFoldDB" id="A0AAW0NTU3"/>
<accession>A0AAW0NTU3</accession>
<proteinExistence type="predicted"/>
<keyword evidence="3" id="KW-1185">Reference proteome</keyword>
<organism evidence="2 3">
    <name type="scientific">Mugilogobius chulae</name>
    <name type="common">yellowstripe goby</name>
    <dbReference type="NCBI Taxonomy" id="88201"/>
    <lineage>
        <taxon>Eukaryota</taxon>
        <taxon>Metazoa</taxon>
        <taxon>Chordata</taxon>
        <taxon>Craniata</taxon>
        <taxon>Vertebrata</taxon>
        <taxon>Euteleostomi</taxon>
        <taxon>Actinopterygii</taxon>
        <taxon>Neopterygii</taxon>
        <taxon>Teleostei</taxon>
        <taxon>Neoteleostei</taxon>
        <taxon>Acanthomorphata</taxon>
        <taxon>Gobiaria</taxon>
        <taxon>Gobiiformes</taxon>
        <taxon>Gobioidei</taxon>
        <taxon>Gobiidae</taxon>
        <taxon>Gobionellinae</taxon>
        <taxon>Mugilogobius</taxon>
    </lineage>
</organism>
<evidence type="ECO:0000256" key="1">
    <source>
        <dbReference type="SAM" id="MobiDB-lite"/>
    </source>
</evidence>
<reference evidence="3" key="1">
    <citation type="submission" date="2024-04" db="EMBL/GenBank/DDBJ databases">
        <title>Salinicola lusitanus LLJ914,a marine bacterium isolated from the Okinawa Trough.</title>
        <authorList>
            <person name="Li J."/>
        </authorList>
    </citation>
    <scope>NUCLEOTIDE SEQUENCE [LARGE SCALE GENOMIC DNA]</scope>
</reference>
<dbReference type="EMBL" id="JBBPFD010000013">
    <property type="protein sequence ID" value="KAK7901327.1"/>
    <property type="molecule type" value="Genomic_DNA"/>
</dbReference>
<evidence type="ECO:0008006" key="4">
    <source>
        <dbReference type="Google" id="ProtNLM"/>
    </source>
</evidence>
<evidence type="ECO:0000313" key="3">
    <source>
        <dbReference type="Proteomes" id="UP001460270"/>
    </source>
</evidence>
<dbReference type="Proteomes" id="UP001460270">
    <property type="component" value="Unassembled WGS sequence"/>
</dbReference>
<evidence type="ECO:0000313" key="2">
    <source>
        <dbReference type="EMBL" id="KAK7901327.1"/>
    </source>
</evidence>
<comment type="caution">
    <text evidence="2">The sequence shown here is derived from an EMBL/GenBank/DDBJ whole genome shotgun (WGS) entry which is preliminary data.</text>
</comment>
<protein>
    <recommendedName>
        <fullName evidence="4">Reverse transcriptase domain-containing protein</fullName>
    </recommendedName>
</protein>
<feature type="region of interest" description="Disordered" evidence="1">
    <location>
        <begin position="192"/>
        <end position="228"/>
    </location>
</feature>
<name>A0AAW0NTU3_9GOBI</name>